<reference evidence="1" key="1">
    <citation type="submission" date="2022-06" db="EMBL/GenBank/DDBJ databases">
        <title>Genome Sequence of Candolleomyces eurysporus.</title>
        <authorList>
            <person name="Buettner E."/>
        </authorList>
    </citation>
    <scope>NUCLEOTIDE SEQUENCE</scope>
    <source>
        <strain evidence="1">VTCC 930004</strain>
    </source>
</reference>
<feature type="non-terminal residue" evidence="1">
    <location>
        <position position="178"/>
    </location>
</feature>
<accession>A0A9W8MFE8</accession>
<dbReference type="AlphaFoldDB" id="A0A9W8MFE8"/>
<dbReference type="EMBL" id="JANBPK010001051">
    <property type="protein sequence ID" value="KAJ2926634.1"/>
    <property type="molecule type" value="Genomic_DNA"/>
</dbReference>
<keyword evidence="2" id="KW-1185">Reference proteome</keyword>
<sequence length="178" mass="19927">MAELISWPEDWPSQKTVDFLVVKAQNLFTYVATVIAFTGNPARNPAELLDWLVSTIPVPNSADYKAPFADLDALYTFIFHYQADEILPGVIDLRKRLLHAIVLSGKDYCTLEELDEYLVLPPGSSDSLLSNLHSLIDVPSSSNDGSGRRKVWLKNKSIWDFLVSKERSGDLHQGGHIK</sequence>
<evidence type="ECO:0000313" key="2">
    <source>
        <dbReference type="Proteomes" id="UP001140091"/>
    </source>
</evidence>
<comment type="caution">
    <text evidence="1">The sequence shown here is derived from an EMBL/GenBank/DDBJ whole genome shotgun (WGS) entry which is preliminary data.</text>
</comment>
<name>A0A9W8MFE8_9AGAR</name>
<proteinExistence type="predicted"/>
<gene>
    <name evidence="1" type="ORF">H1R20_g10468</name>
</gene>
<evidence type="ECO:0000313" key="1">
    <source>
        <dbReference type="EMBL" id="KAJ2926634.1"/>
    </source>
</evidence>
<protein>
    <submittedName>
        <fullName evidence="1">Uncharacterized protein</fullName>
    </submittedName>
</protein>
<dbReference type="OrthoDB" id="3262196at2759"/>
<organism evidence="1 2">
    <name type="scientific">Candolleomyces eurysporus</name>
    <dbReference type="NCBI Taxonomy" id="2828524"/>
    <lineage>
        <taxon>Eukaryota</taxon>
        <taxon>Fungi</taxon>
        <taxon>Dikarya</taxon>
        <taxon>Basidiomycota</taxon>
        <taxon>Agaricomycotina</taxon>
        <taxon>Agaricomycetes</taxon>
        <taxon>Agaricomycetidae</taxon>
        <taxon>Agaricales</taxon>
        <taxon>Agaricineae</taxon>
        <taxon>Psathyrellaceae</taxon>
        <taxon>Candolleomyces</taxon>
    </lineage>
</organism>
<dbReference type="Proteomes" id="UP001140091">
    <property type="component" value="Unassembled WGS sequence"/>
</dbReference>